<comment type="caution">
    <text evidence="2">The sequence shown here is derived from an EMBL/GenBank/DDBJ whole genome shotgun (WGS) entry which is preliminary data.</text>
</comment>
<dbReference type="InterPro" id="IPR038740">
    <property type="entry name" value="BioF2-like_GNAT_dom"/>
</dbReference>
<dbReference type="RefSeq" id="WP_266342316.1">
    <property type="nucleotide sequence ID" value="NZ_JAPKNH010000001.1"/>
</dbReference>
<protein>
    <submittedName>
        <fullName evidence="2">GNAT family N-acetyltransferase</fullName>
    </submittedName>
</protein>
<proteinExistence type="predicted"/>
<dbReference type="SUPFAM" id="SSF55729">
    <property type="entry name" value="Acyl-CoA N-acyltransferases (Nat)"/>
    <property type="match status" value="1"/>
</dbReference>
<dbReference type="Proteomes" id="UP001596150">
    <property type="component" value="Unassembled WGS sequence"/>
</dbReference>
<name>A0ABW0PS18_9HYPH</name>
<keyword evidence="3" id="KW-1185">Reference proteome</keyword>
<evidence type="ECO:0000313" key="3">
    <source>
        <dbReference type="Proteomes" id="UP001596150"/>
    </source>
</evidence>
<dbReference type="Pfam" id="PF13480">
    <property type="entry name" value="Acetyltransf_6"/>
    <property type="match status" value="1"/>
</dbReference>
<organism evidence="2 3">
    <name type="scientific">Kaistia terrae</name>
    <dbReference type="NCBI Taxonomy" id="537017"/>
    <lineage>
        <taxon>Bacteria</taxon>
        <taxon>Pseudomonadati</taxon>
        <taxon>Pseudomonadota</taxon>
        <taxon>Alphaproteobacteria</taxon>
        <taxon>Hyphomicrobiales</taxon>
        <taxon>Kaistiaceae</taxon>
        <taxon>Kaistia</taxon>
    </lineage>
</organism>
<dbReference type="EMBL" id="JBHSML010000003">
    <property type="protein sequence ID" value="MFC5515431.1"/>
    <property type="molecule type" value="Genomic_DNA"/>
</dbReference>
<feature type="domain" description="BioF2-like acetyltransferase" evidence="1">
    <location>
        <begin position="187"/>
        <end position="335"/>
    </location>
</feature>
<evidence type="ECO:0000313" key="2">
    <source>
        <dbReference type="EMBL" id="MFC5515431.1"/>
    </source>
</evidence>
<evidence type="ECO:0000259" key="1">
    <source>
        <dbReference type="Pfam" id="PF13480"/>
    </source>
</evidence>
<dbReference type="InterPro" id="IPR016181">
    <property type="entry name" value="Acyl_CoA_acyltransferase"/>
</dbReference>
<gene>
    <name evidence="2" type="ORF">ACFPP9_06585</name>
</gene>
<reference evidence="3" key="1">
    <citation type="journal article" date="2019" name="Int. J. Syst. Evol. Microbiol.">
        <title>The Global Catalogue of Microorganisms (GCM) 10K type strain sequencing project: providing services to taxonomists for standard genome sequencing and annotation.</title>
        <authorList>
            <consortium name="The Broad Institute Genomics Platform"/>
            <consortium name="The Broad Institute Genome Sequencing Center for Infectious Disease"/>
            <person name="Wu L."/>
            <person name="Ma J."/>
        </authorList>
    </citation>
    <scope>NUCLEOTIDE SEQUENCE [LARGE SCALE GENOMIC DNA]</scope>
    <source>
        <strain evidence="3">KACC 12633</strain>
    </source>
</reference>
<dbReference type="Gene3D" id="3.40.630.30">
    <property type="match status" value="1"/>
</dbReference>
<accession>A0ABW0PS18</accession>
<sequence length="402" mass="44064">MNALDAAAAPIVVAELRIAVHASAREIEDDWRALEKALPISVYQSFDWINCWVEAATGPQRIRPAIVAIRREERLVAILPLGIERIGPLRVARFLGGEHANIRMGIFDTAFGAALDPATADDLLRLVARAIGGIDLYDLDAQPVEWAGVANPLAALAGVGSARCDVSRMRLEPDFAAVLKAHRGARKAKKHRWQANTLEPVGGFQLRRAASADEALAILDTYFAQKATWFRSQGIADSFAEPGVADFFRALVQRRWSGGDTSLIELDALEFDGGIRAILGSGTQSKRLSGYFMSVSDDEWRRVSPGELMLHEVIAASCARGLTALDLGRGDERYKASWLDVVEPHVRAIVPVSMLGRAAAALLRLKDQAERRIRDNPKLWKLAKTIRRWRGKAEKPAPADAD</sequence>